<accession>A0A4V2MR98</accession>
<dbReference type="EMBL" id="SJSO01000003">
    <property type="protein sequence ID" value="TCD28697.1"/>
    <property type="molecule type" value="Genomic_DNA"/>
</dbReference>
<organism evidence="1 2">
    <name type="scientific">Pedobacter psychrodurus</name>
    <dbReference type="NCBI Taxonomy" id="2530456"/>
    <lineage>
        <taxon>Bacteria</taxon>
        <taxon>Pseudomonadati</taxon>
        <taxon>Bacteroidota</taxon>
        <taxon>Sphingobacteriia</taxon>
        <taxon>Sphingobacteriales</taxon>
        <taxon>Sphingobacteriaceae</taxon>
        <taxon>Pedobacter</taxon>
    </lineage>
</organism>
<evidence type="ECO:0000313" key="2">
    <source>
        <dbReference type="Proteomes" id="UP000293925"/>
    </source>
</evidence>
<comment type="caution">
    <text evidence="1">The sequence shown here is derived from an EMBL/GenBank/DDBJ whole genome shotgun (WGS) entry which is preliminary data.</text>
</comment>
<proteinExistence type="predicted"/>
<sequence length="170" mass="19765">MIVNYGCPIWLNTLVKKMSDHSHRYLQIECCSPSEVKLEYTLSRELMWELSGFSNIIAIYLKRGRFKSERLKYYKRDPRFINSMSLDISSQLICKMKLICNDGIFDPGTEQMMGLTMGIISRVQKHGLFKLCAINEKFYKGISKKSDAFNDYELVHLIALKNKFLSQSVV</sequence>
<name>A0A4V2MR98_9SPHI</name>
<reference evidence="1 2" key="1">
    <citation type="submission" date="2019-02" db="EMBL/GenBank/DDBJ databases">
        <title>Pedobacter sp. RP-3-21 sp. nov., isolated from Arctic soil.</title>
        <authorList>
            <person name="Dahal R.H."/>
        </authorList>
    </citation>
    <scope>NUCLEOTIDE SEQUENCE [LARGE SCALE GENOMIC DNA]</scope>
    <source>
        <strain evidence="1 2">RP-3-21</strain>
    </source>
</reference>
<dbReference type="RefSeq" id="WP_131527813.1">
    <property type="nucleotide sequence ID" value="NZ_SJSO01000003.1"/>
</dbReference>
<protein>
    <submittedName>
        <fullName evidence="1">Uncharacterized protein</fullName>
    </submittedName>
</protein>
<gene>
    <name evidence="1" type="ORF">EZ456_04755</name>
</gene>
<dbReference type="Proteomes" id="UP000293925">
    <property type="component" value="Unassembled WGS sequence"/>
</dbReference>
<evidence type="ECO:0000313" key="1">
    <source>
        <dbReference type="EMBL" id="TCD28697.1"/>
    </source>
</evidence>
<dbReference type="AlphaFoldDB" id="A0A4V2MR98"/>
<dbReference type="OrthoDB" id="9873232at2"/>
<keyword evidence="2" id="KW-1185">Reference proteome</keyword>